<evidence type="ECO:0000259" key="8">
    <source>
        <dbReference type="Pfam" id="PF13087"/>
    </source>
</evidence>
<evidence type="ECO:0000313" key="11">
    <source>
        <dbReference type="Proteomes" id="UP000192582"/>
    </source>
</evidence>
<dbReference type="RefSeq" id="WP_084049568.1">
    <property type="nucleotide sequence ID" value="NZ_FWWU01000009.1"/>
</dbReference>
<evidence type="ECO:0000256" key="2">
    <source>
        <dbReference type="ARBA" id="ARBA00022741"/>
    </source>
</evidence>
<dbReference type="Gene3D" id="3.40.50.300">
    <property type="entry name" value="P-loop containing nucleotide triphosphate hydrolases"/>
    <property type="match status" value="3"/>
</dbReference>
<evidence type="ECO:0000256" key="6">
    <source>
        <dbReference type="SAM" id="MobiDB-lite"/>
    </source>
</evidence>
<gene>
    <name evidence="10" type="ORF">SAMN00790413_02272</name>
</gene>
<keyword evidence="5" id="KW-0067">ATP-binding</keyword>
<dbReference type="Proteomes" id="UP000192582">
    <property type="component" value="Unassembled WGS sequence"/>
</dbReference>
<feature type="domain" description="Restriction endonuclease type II-like" evidence="9">
    <location>
        <begin position="1370"/>
        <end position="1462"/>
    </location>
</feature>
<organism evidence="10 11">
    <name type="scientific">Deinococcus hopiensis KR-140</name>
    <dbReference type="NCBI Taxonomy" id="695939"/>
    <lineage>
        <taxon>Bacteria</taxon>
        <taxon>Thermotogati</taxon>
        <taxon>Deinococcota</taxon>
        <taxon>Deinococci</taxon>
        <taxon>Deinococcales</taxon>
        <taxon>Deinococcaceae</taxon>
        <taxon>Deinococcus</taxon>
    </lineage>
</organism>
<feature type="compositionally biased region" description="Polar residues" evidence="6">
    <location>
        <begin position="1490"/>
        <end position="1503"/>
    </location>
</feature>
<feature type="region of interest" description="Disordered" evidence="6">
    <location>
        <begin position="1470"/>
        <end position="1537"/>
    </location>
</feature>
<dbReference type="GO" id="GO:0016787">
    <property type="term" value="F:hydrolase activity"/>
    <property type="evidence" value="ECO:0007669"/>
    <property type="project" value="UniProtKB-KW"/>
</dbReference>
<dbReference type="OrthoDB" id="9757917at2"/>
<dbReference type="InterPro" id="IPR011335">
    <property type="entry name" value="Restrct_endonuc-II-like"/>
</dbReference>
<dbReference type="InterPro" id="IPR027417">
    <property type="entry name" value="P-loop_NTPase"/>
</dbReference>
<dbReference type="Pfam" id="PF13087">
    <property type="entry name" value="AAA_12"/>
    <property type="match status" value="1"/>
</dbReference>
<feature type="domain" description="DNA2/NAM7 helicase helicase" evidence="7">
    <location>
        <begin position="363"/>
        <end position="431"/>
    </location>
</feature>
<dbReference type="InterPro" id="IPR049468">
    <property type="entry name" value="Restrct_endonuc-II-like_dom"/>
</dbReference>
<accession>A0A1W1VLD2</accession>
<sequence length="1715" mass="190119">MHTSLQHEQIRNVFQYLKEFTGLKYKPQRTDRGDALIWLHTLPDDKRIVNAGRQQPEELDEDWLVIHKPRFAPAPKRPDLLTGWVDGPLDQPDHPPVIRSERLMEKPDLEDNDEEEAVQGTVLLREQPEVLRAWAAYEGLWSAWAEGERRSHEVQRHYSQLFDFHQKLSAESERYELRLGLGHLTWRAAASGEVRRHLLTARASLEFDPLQGVLSVRAAGDGAGTTLEQDMLDAEDRVGPAVQQAIQAALKEGGDDLWSGQTLPALLETWVNAVGDRGRYENDLRPVVGSPDHPTVHWAPALLLRRRGERSLLAAYDSILTQLDTAPALPDSMRRFLGDRSPQGQPAGPPSADKTLYFPKAANEAQRDIIRRLQREQGVLVQGPPGTGKSHTIVNLVSHLLATDQKVLVTSHTARALKVLRDQFPAELQGLCITHLLGEEGAQAALQGSVGELLYRFTNRHPEQEDAQEQLLFSRLERARQQEDQLLNTLQQIREAETGHLTLFGYQGTAQQIGARLRAEEGEFEWLNDLTDAQRDVPLTNAEAVKLLSLLRDVSPEEIFSLNLARPDPEDLARPEDFLRFVQAEERAARHAASQGEARASSAYPALERATSEARRLVTQRVEALLAAAETERGRPASWVPGAVEALLKEQGGRWQEIARQSGDALPTLLERVEQLEQPVSGLDGRDRLAVEGDAKVLLEHLTGGGNWGNLLFKPAAVKTRQYLRTDVKVNGRAADAPDALRALLEHFSLSARLDQIRALWASQGVTVSGPLRLQVTELEEHRQTLARVLKLRALLEEAQRAVRAISGLPQPQWWEPQALRDLIAAANAAEAAEDVRISRDALDALLPRLHALKAGGRPHDVTVELIRAIEGRDADAYGRAYLQVQHLVNRMKLASLQSELMSRLHRAAPALAHELKITFAESFWDARLASFEAAWNWVRADLRLTELANPDTEVEVREQLATARQEQNQMLGELAAIKAWRNTLNRMTANEQAALVLWQQAVRRIGKGTGKQAGKWRQVAQDALSKARSAIPAWIMPIHLVAENFAISPGMFDVVIVDEASQAGPEALFLTFIAKKIVIVGDDKQIEPDGVGISIAQVNALEQQYLKGVAGAAVIADPKASLFGFGGYAYPGRLSLREHFRCMPEIIKFSSDLSYADTPLIALRQFGSDRLPPLMPCKVEGGYTLPKGDKVNPVEARAIVDQIKECLADPKYAGKSFGVISLLGSTQAVEISRLLRAEIGEAEIVDRKLTCGDAYTFQGTERDVIFLSMVASPSEGGREMKVGRDSPTFQSRYNVAVSRARDQLWLYHSVDVKGLHPEDLRASLIQHMHNPEVPSLQPLKNAEVDTLRELARRPGRANSPRPAPFDSWFEVDVYLDLVNRGYRVVPQYKLAGYSIDLVVEGLRGRLAVECDGDYWHGPDQYRKDLARQQTLERVGMEFWRVRGSTYARDPEAALQDLWQTLSRRGVFPDGDPRNFQVSQDASATPPGKSPSNSQSTAQQGVSSAIPAVQDAGQQDTTQVLPPVSSSTTSVSDTSAQPATNVFLQPYVRWTQRPLPDPRTLSNLDPVAEGLQAIVEVEGPMTARQAYQLYCQAAGVRFGQTTKSLLNKATTRALKAGHLLAADEWGTPGVLDKVIRVPDSPAVRLREAGPRKLSDVPPSELAALMAQLVRLEPGLGKKEPEELYRGVLATFGAQRLTENAREVLDRAHVLYQQPG</sequence>
<keyword evidence="4" id="KW-0347">Helicase</keyword>
<dbReference type="InterPro" id="IPR047187">
    <property type="entry name" value="SF1_C_Upf1"/>
</dbReference>
<evidence type="ECO:0000256" key="4">
    <source>
        <dbReference type="ARBA" id="ARBA00022806"/>
    </source>
</evidence>
<evidence type="ECO:0000256" key="1">
    <source>
        <dbReference type="ARBA" id="ARBA00007913"/>
    </source>
</evidence>
<protein>
    <submittedName>
        <fullName evidence="10">AAA domain-containing protein</fullName>
    </submittedName>
</protein>
<evidence type="ECO:0000259" key="7">
    <source>
        <dbReference type="Pfam" id="PF13086"/>
    </source>
</evidence>
<dbReference type="PANTHER" id="PTHR43788">
    <property type="entry name" value="DNA2/NAM7 HELICASE FAMILY MEMBER"/>
    <property type="match status" value="1"/>
</dbReference>
<dbReference type="InterPro" id="IPR050534">
    <property type="entry name" value="Coronavir_polyprotein_1ab"/>
</dbReference>
<feature type="domain" description="DNA2/NAM7 helicase-like C-terminal" evidence="8">
    <location>
        <begin position="1136"/>
        <end position="1307"/>
    </location>
</feature>
<feature type="region of interest" description="Disordered" evidence="6">
    <location>
        <begin position="334"/>
        <end position="355"/>
    </location>
</feature>
<feature type="compositionally biased region" description="Low complexity" evidence="6">
    <location>
        <begin position="1517"/>
        <end position="1535"/>
    </location>
</feature>
<comment type="similarity">
    <text evidence="1">Belongs to the DNA2/NAM7 helicase family.</text>
</comment>
<dbReference type="Pfam" id="PF18741">
    <property type="entry name" value="MTES_1575"/>
    <property type="match status" value="1"/>
</dbReference>
<dbReference type="Gene3D" id="3.40.960.10">
    <property type="entry name" value="VSR Endonuclease"/>
    <property type="match status" value="1"/>
</dbReference>
<dbReference type="InterPro" id="IPR041679">
    <property type="entry name" value="DNA2/NAM7-like_C"/>
</dbReference>
<dbReference type="GO" id="GO:0005524">
    <property type="term" value="F:ATP binding"/>
    <property type="evidence" value="ECO:0007669"/>
    <property type="project" value="UniProtKB-KW"/>
</dbReference>
<dbReference type="Pfam" id="PF13086">
    <property type="entry name" value="AAA_11"/>
    <property type="match status" value="1"/>
</dbReference>
<keyword evidence="11" id="KW-1185">Reference proteome</keyword>
<keyword evidence="2" id="KW-0547">Nucleotide-binding</keyword>
<reference evidence="10 11" key="1">
    <citation type="submission" date="2017-04" db="EMBL/GenBank/DDBJ databases">
        <authorList>
            <person name="Afonso C.L."/>
            <person name="Miller P.J."/>
            <person name="Scott M.A."/>
            <person name="Spackman E."/>
            <person name="Goraichik I."/>
            <person name="Dimitrov K.M."/>
            <person name="Suarez D.L."/>
            <person name="Swayne D.E."/>
        </authorList>
    </citation>
    <scope>NUCLEOTIDE SEQUENCE [LARGE SCALE GENOMIC DNA]</scope>
    <source>
        <strain evidence="10 11">KR-140</strain>
    </source>
</reference>
<evidence type="ECO:0000259" key="9">
    <source>
        <dbReference type="Pfam" id="PF18741"/>
    </source>
</evidence>
<dbReference type="PANTHER" id="PTHR43788:SF8">
    <property type="entry name" value="DNA-BINDING PROTEIN SMUBP-2"/>
    <property type="match status" value="1"/>
</dbReference>
<dbReference type="CDD" id="cd18808">
    <property type="entry name" value="SF1_C_Upf1"/>
    <property type="match status" value="1"/>
</dbReference>
<dbReference type="GO" id="GO:0043139">
    <property type="term" value="F:5'-3' DNA helicase activity"/>
    <property type="evidence" value="ECO:0007669"/>
    <property type="project" value="TreeGrafter"/>
</dbReference>
<dbReference type="InterPro" id="IPR041677">
    <property type="entry name" value="DNA2/NAM7_AAA_11"/>
</dbReference>
<evidence type="ECO:0000313" key="10">
    <source>
        <dbReference type="EMBL" id="SMB94167.1"/>
    </source>
</evidence>
<dbReference type="SUPFAM" id="SSF52980">
    <property type="entry name" value="Restriction endonuclease-like"/>
    <property type="match status" value="1"/>
</dbReference>
<proteinExistence type="inferred from homology"/>
<dbReference type="STRING" id="695939.SAMN00790413_02272"/>
<dbReference type="EMBL" id="FWWU01000009">
    <property type="protein sequence ID" value="SMB94167.1"/>
    <property type="molecule type" value="Genomic_DNA"/>
</dbReference>
<name>A0A1W1VLD2_9DEIO</name>
<keyword evidence="3" id="KW-0378">Hydrolase</keyword>
<evidence type="ECO:0000256" key="5">
    <source>
        <dbReference type="ARBA" id="ARBA00022840"/>
    </source>
</evidence>
<dbReference type="SUPFAM" id="SSF52540">
    <property type="entry name" value="P-loop containing nucleoside triphosphate hydrolases"/>
    <property type="match status" value="1"/>
</dbReference>
<evidence type="ECO:0000256" key="3">
    <source>
        <dbReference type="ARBA" id="ARBA00022801"/>
    </source>
</evidence>